<gene>
    <name evidence="2" type="ordered locus">Pnap_2669</name>
</gene>
<dbReference type="Proteomes" id="UP000000644">
    <property type="component" value="Chromosome"/>
</dbReference>
<dbReference type="KEGG" id="pna:Pnap_2669"/>
<dbReference type="STRING" id="365044.Pnap_2669"/>
<dbReference type="EMBL" id="CP000529">
    <property type="protein sequence ID" value="ABM37971.1"/>
    <property type="molecule type" value="Genomic_DNA"/>
</dbReference>
<protein>
    <submittedName>
        <fullName evidence="2">Uncharacterized protein</fullName>
    </submittedName>
</protein>
<keyword evidence="3" id="KW-1185">Reference proteome</keyword>
<sequence length="98" mass="11328">MRKMLFSQRTSRFSDEKPSRPRCVTAGDGLLPVTKFAAIAFHRCEQTHDAVTQSSLDARRQFAAAWADDFPVNRFYKRSSHFNIPIFAREPEIELPVR</sequence>
<evidence type="ECO:0000313" key="3">
    <source>
        <dbReference type="Proteomes" id="UP000000644"/>
    </source>
</evidence>
<dbReference type="HOGENOM" id="CLU_2331324_0_0_4"/>
<feature type="region of interest" description="Disordered" evidence="1">
    <location>
        <begin position="1"/>
        <end position="20"/>
    </location>
</feature>
<dbReference type="AlphaFoldDB" id="A1VQP3"/>
<evidence type="ECO:0000313" key="2">
    <source>
        <dbReference type="EMBL" id="ABM37971.1"/>
    </source>
</evidence>
<reference evidence="3" key="1">
    <citation type="journal article" date="2009" name="Environ. Microbiol.">
        <title>The genome of Polaromonas naphthalenivorans strain CJ2, isolated from coal tar-contaminated sediment, reveals physiological and metabolic versatility and evolution through extensive horizontal gene transfer.</title>
        <authorList>
            <person name="Yagi J.M."/>
            <person name="Sims D."/>
            <person name="Brettin T."/>
            <person name="Bruce D."/>
            <person name="Madsen E.L."/>
        </authorList>
    </citation>
    <scope>NUCLEOTIDE SEQUENCE [LARGE SCALE GENOMIC DNA]</scope>
    <source>
        <strain evidence="3">CJ2</strain>
    </source>
</reference>
<organism evidence="2 3">
    <name type="scientific">Polaromonas naphthalenivorans (strain CJ2)</name>
    <dbReference type="NCBI Taxonomy" id="365044"/>
    <lineage>
        <taxon>Bacteria</taxon>
        <taxon>Pseudomonadati</taxon>
        <taxon>Pseudomonadota</taxon>
        <taxon>Betaproteobacteria</taxon>
        <taxon>Burkholderiales</taxon>
        <taxon>Comamonadaceae</taxon>
        <taxon>Polaromonas</taxon>
    </lineage>
</organism>
<accession>A1VQP3</accession>
<name>A1VQP3_POLNA</name>
<proteinExistence type="predicted"/>
<evidence type="ECO:0000256" key="1">
    <source>
        <dbReference type="SAM" id="MobiDB-lite"/>
    </source>
</evidence>